<dbReference type="RefSeq" id="XP_047769519.1">
    <property type="nucleotide sequence ID" value="XM_047913686.1"/>
</dbReference>
<evidence type="ECO:0000256" key="1">
    <source>
        <dbReference type="SAM" id="SignalP"/>
    </source>
</evidence>
<feature type="chain" id="PRO_5040213052" evidence="1">
    <location>
        <begin position="21"/>
        <end position="96"/>
    </location>
</feature>
<sequence>MDDILAIWLWFGFILYLISATLKASYQEEAHGDNISGYWYSDENTIMEDATACMCQYYKNRNTGGNQWDTNGWHLGRDKMHYYCTEKCGAEWSAAN</sequence>
<dbReference type="Proteomes" id="UP000756132">
    <property type="component" value="Chromosome 13"/>
</dbReference>
<keyword evidence="1" id="KW-0732">Signal</keyword>
<keyword evidence="3" id="KW-1185">Reference proteome</keyword>
<reference evidence="2" key="2">
    <citation type="journal article" date="2022" name="Microb. Genom.">
        <title>A chromosome-scale genome assembly of the tomato pathogen Cladosporium fulvum reveals a compartmentalized genome architecture and the presence of a dispensable chromosome.</title>
        <authorList>
            <person name="Zaccaron A.Z."/>
            <person name="Chen L.H."/>
            <person name="Samaras A."/>
            <person name="Stergiopoulos I."/>
        </authorList>
    </citation>
    <scope>NUCLEOTIDE SEQUENCE</scope>
    <source>
        <strain evidence="2">Race5_Kim</strain>
    </source>
</reference>
<dbReference type="GeneID" id="71994416"/>
<dbReference type="KEGG" id="ffu:CLAFUR5_14538"/>
<evidence type="ECO:0000313" key="2">
    <source>
        <dbReference type="EMBL" id="UJO25153.1"/>
    </source>
</evidence>
<proteinExistence type="predicted"/>
<protein>
    <submittedName>
        <fullName evidence="2">Uncharacterized protein</fullName>
    </submittedName>
</protein>
<dbReference type="AlphaFoldDB" id="A0A9Q8PMI1"/>
<gene>
    <name evidence="2" type="ORF">CLAFUR5_14538</name>
</gene>
<reference evidence="2" key="1">
    <citation type="submission" date="2021-12" db="EMBL/GenBank/DDBJ databases">
        <authorList>
            <person name="Zaccaron A."/>
            <person name="Stergiopoulos I."/>
        </authorList>
    </citation>
    <scope>NUCLEOTIDE SEQUENCE</scope>
    <source>
        <strain evidence="2">Race5_Kim</strain>
    </source>
</reference>
<dbReference type="EMBL" id="CP090175">
    <property type="protein sequence ID" value="UJO25153.1"/>
    <property type="molecule type" value="Genomic_DNA"/>
</dbReference>
<name>A0A9Q8PMI1_PASFU</name>
<dbReference type="OrthoDB" id="3489571at2759"/>
<organism evidence="2 3">
    <name type="scientific">Passalora fulva</name>
    <name type="common">Tomato leaf mold</name>
    <name type="synonym">Cladosporium fulvum</name>
    <dbReference type="NCBI Taxonomy" id="5499"/>
    <lineage>
        <taxon>Eukaryota</taxon>
        <taxon>Fungi</taxon>
        <taxon>Dikarya</taxon>
        <taxon>Ascomycota</taxon>
        <taxon>Pezizomycotina</taxon>
        <taxon>Dothideomycetes</taxon>
        <taxon>Dothideomycetidae</taxon>
        <taxon>Mycosphaerellales</taxon>
        <taxon>Mycosphaerellaceae</taxon>
        <taxon>Fulvia</taxon>
    </lineage>
</organism>
<evidence type="ECO:0000313" key="3">
    <source>
        <dbReference type="Proteomes" id="UP000756132"/>
    </source>
</evidence>
<accession>A0A9Q8PMI1</accession>
<feature type="signal peptide" evidence="1">
    <location>
        <begin position="1"/>
        <end position="20"/>
    </location>
</feature>